<organism evidence="3 4">
    <name type="scientific">Oryza meyeriana var. granulata</name>
    <dbReference type="NCBI Taxonomy" id="110450"/>
    <lineage>
        <taxon>Eukaryota</taxon>
        <taxon>Viridiplantae</taxon>
        <taxon>Streptophyta</taxon>
        <taxon>Embryophyta</taxon>
        <taxon>Tracheophyta</taxon>
        <taxon>Spermatophyta</taxon>
        <taxon>Magnoliopsida</taxon>
        <taxon>Liliopsida</taxon>
        <taxon>Poales</taxon>
        <taxon>Poaceae</taxon>
        <taxon>BOP clade</taxon>
        <taxon>Oryzoideae</taxon>
        <taxon>Oryzeae</taxon>
        <taxon>Oryzinae</taxon>
        <taxon>Oryza</taxon>
        <taxon>Oryza meyeriana</taxon>
    </lineage>
</organism>
<dbReference type="EMBL" id="SPHZ02000002">
    <property type="protein sequence ID" value="KAF0929758.1"/>
    <property type="molecule type" value="Genomic_DNA"/>
</dbReference>
<proteinExistence type="predicted"/>
<dbReference type="SUPFAM" id="SSF54695">
    <property type="entry name" value="POZ domain"/>
    <property type="match status" value="1"/>
</dbReference>
<name>A0A6G1EYK3_9ORYZ</name>
<accession>A0A6G1EYK3</accession>
<dbReference type="AlphaFoldDB" id="A0A6G1EYK3"/>
<dbReference type="PANTHER" id="PTHR26379">
    <property type="entry name" value="BTB/POZ AND MATH DOMAIN-CONTAINING PROTEIN 1"/>
    <property type="match status" value="1"/>
</dbReference>
<dbReference type="Pfam" id="PF00651">
    <property type="entry name" value="BTB"/>
    <property type="match status" value="1"/>
</dbReference>
<dbReference type="Gene3D" id="3.30.710.10">
    <property type="entry name" value="Potassium Channel Kv1.1, Chain A"/>
    <property type="match status" value="1"/>
</dbReference>
<evidence type="ECO:0000313" key="3">
    <source>
        <dbReference type="EMBL" id="KAF0929758.1"/>
    </source>
</evidence>
<protein>
    <recommendedName>
        <fullName evidence="2">BTB domain-containing protein</fullName>
    </recommendedName>
</protein>
<gene>
    <name evidence="3" type="ORF">E2562_024446</name>
</gene>
<dbReference type="InterPro" id="IPR000210">
    <property type="entry name" value="BTB/POZ_dom"/>
</dbReference>
<dbReference type="OrthoDB" id="6359816at2759"/>
<dbReference type="PANTHER" id="PTHR26379:SF187">
    <property type="entry name" value="OS07G0655300 PROTEIN"/>
    <property type="match status" value="1"/>
</dbReference>
<feature type="domain" description="BTB" evidence="2">
    <location>
        <begin position="56"/>
        <end position="124"/>
    </location>
</feature>
<dbReference type="SMART" id="SM00225">
    <property type="entry name" value="BTB"/>
    <property type="match status" value="1"/>
</dbReference>
<dbReference type="PROSITE" id="PS50097">
    <property type="entry name" value="BTB"/>
    <property type="match status" value="1"/>
</dbReference>
<evidence type="ECO:0000259" key="2">
    <source>
        <dbReference type="PROSITE" id="PS50097"/>
    </source>
</evidence>
<dbReference type="InterPro" id="IPR045005">
    <property type="entry name" value="BPM1-6"/>
</dbReference>
<dbReference type="GO" id="GO:0016567">
    <property type="term" value="P:protein ubiquitination"/>
    <property type="evidence" value="ECO:0007669"/>
    <property type="project" value="InterPro"/>
</dbReference>
<dbReference type="InterPro" id="IPR011333">
    <property type="entry name" value="SKP1/BTB/POZ_sf"/>
</dbReference>
<comment type="pathway">
    <text evidence="1">Protein modification; protein ubiquitination.</text>
</comment>
<evidence type="ECO:0000256" key="1">
    <source>
        <dbReference type="ARBA" id="ARBA00004906"/>
    </source>
</evidence>
<evidence type="ECO:0000313" key="4">
    <source>
        <dbReference type="Proteomes" id="UP000479710"/>
    </source>
</evidence>
<keyword evidence="4" id="KW-1185">Reference proteome</keyword>
<reference evidence="3 4" key="1">
    <citation type="submission" date="2019-11" db="EMBL/GenBank/DDBJ databases">
        <title>Whole genome sequence of Oryza granulata.</title>
        <authorList>
            <person name="Li W."/>
        </authorList>
    </citation>
    <scope>NUCLEOTIDE SEQUENCE [LARGE SCALE GENOMIC DNA]</scope>
    <source>
        <strain evidence="4">cv. Menghai</strain>
        <tissue evidence="3">Leaf</tissue>
    </source>
</reference>
<comment type="caution">
    <text evidence="3">The sequence shown here is derived from an EMBL/GenBank/DDBJ whole genome shotgun (WGS) entry which is preliminary data.</text>
</comment>
<sequence>MKNNSFTIRCDVVITKLHFCPKDDAATPESFVIVAEPPSFDLHHHLGELLRIGKGADVAFEVGDDKFTVHRCVLTARSKVFTVELFGAMKERDVACVIRINDRDAKEFKALLFFVYTDSLLEMKRGEEAMYQHLLIIADKYDMRGSS</sequence>
<dbReference type="Proteomes" id="UP000479710">
    <property type="component" value="Unassembled WGS sequence"/>
</dbReference>